<dbReference type="OrthoDB" id="958254at2759"/>
<evidence type="ECO:0000256" key="6">
    <source>
        <dbReference type="SAM" id="MobiDB-lite"/>
    </source>
</evidence>
<feature type="transmembrane region" description="Helical" evidence="7">
    <location>
        <begin position="36"/>
        <end position="53"/>
    </location>
</feature>
<comment type="subcellular location">
    <subcellularLocation>
        <location evidence="1">Secreted</location>
    </subcellularLocation>
</comment>
<evidence type="ECO:0000256" key="3">
    <source>
        <dbReference type="ARBA" id="ARBA00022525"/>
    </source>
</evidence>
<name>A0A8H3IF26_9LECA</name>
<evidence type="ECO:0008006" key="10">
    <source>
        <dbReference type="Google" id="ProtNLM"/>
    </source>
</evidence>
<gene>
    <name evidence="8" type="ORF">GOMPHAMPRED_007376</name>
</gene>
<reference evidence="8" key="1">
    <citation type="submission" date="2021-03" db="EMBL/GenBank/DDBJ databases">
        <authorList>
            <person name="Tagirdzhanova G."/>
        </authorList>
    </citation>
    <scope>NUCLEOTIDE SEQUENCE</scope>
</reference>
<dbReference type="Pfam" id="PF03227">
    <property type="entry name" value="GILT"/>
    <property type="match status" value="1"/>
</dbReference>
<evidence type="ECO:0000313" key="9">
    <source>
        <dbReference type="Proteomes" id="UP000664169"/>
    </source>
</evidence>
<accession>A0A8H3IF26</accession>
<keyword evidence="9" id="KW-1185">Reference proteome</keyword>
<evidence type="ECO:0000256" key="5">
    <source>
        <dbReference type="ARBA" id="ARBA00023180"/>
    </source>
</evidence>
<sequence length="302" mass="33513">MDEKEDTTTTTTTYPAPGLLSTTFSRRLRLLSLRRLILAITLACAVYYFHPVFSSSTSWPILPRRPIIIQHQQIVQHQPSSSYPPSEKALSPVQSSTFTSSSSGSSSSNNNKKVTLEAHLMSKCPDARDCLHDLVVPAMSQIWSLVDFKLFYIGTVSPNDDSVVCKHGPRECLGNSISLCTQELYGNSSKISLGFTNCLIKDYQKIPARELVQDCALEHAVDFEKVNKCLSEDGRGDELLRKSVLASKERGVKLSCTVRLDEDVWCVRDGGEWKQCGSHGPDVKTLVKEVQKRAAADDQKSE</sequence>
<keyword evidence="7" id="KW-0472">Membrane</keyword>
<evidence type="ECO:0000256" key="1">
    <source>
        <dbReference type="ARBA" id="ARBA00004613"/>
    </source>
</evidence>
<evidence type="ECO:0000256" key="2">
    <source>
        <dbReference type="ARBA" id="ARBA00005679"/>
    </source>
</evidence>
<organism evidence="8 9">
    <name type="scientific">Gomphillus americanus</name>
    <dbReference type="NCBI Taxonomy" id="1940652"/>
    <lineage>
        <taxon>Eukaryota</taxon>
        <taxon>Fungi</taxon>
        <taxon>Dikarya</taxon>
        <taxon>Ascomycota</taxon>
        <taxon>Pezizomycotina</taxon>
        <taxon>Lecanoromycetes</taxon>
        <taxon>OSLEUM clade</taxon>
        <taxon>Ostropomycetidae</taxon>
        <taxon>Ostropales</taxon>
        <taxon>Graphidaceae</taxon>
        <taxon>Gomphilloideae</taxon>
        <taxon>Gomphillus</taxon>
    </lineage>
</organism>
<keyword evidence="7" id="KW-0812">Transmembrane</keyword>
<evidence type="ECO:0000256" key="4">
    <source>
        <dbReference type="ARBA" id="ARBA00022729"/>
    </source>
</evidence>
<proteinExistence type="inferred from homology"/>
<keyword evidence="7" id="KW-1133">Transmembrane helix</keyword>
<dbReference type="AlphaFoldDB" id="A0A8H3IF26"/>
<comment type="caution">
    <text evidence="8">The sequence shown here is derived from an EMBL/GenBank/DDBJ whole genome shotgun (WGS) entry which is preliminary data.</text>
</comment>
<evidence type="ECO:0000256" key="7">
    <source>
        <dbReference type="SAM" id="Phobius"/>
    </source>
</evidence>
<feature type="region of interest" description="Disordered" evidence="6">
    <location>
        <begin position="78"/>
        <end position="110"/>
    </location>
</feature>
<dbReference type="PANTHER" id="PTHR13234:SF8">
    <property type="entry name" value="GAMMA-INTERFERON-INDUCIBLE LYSOSOMAL THIOL REDUCTASE"/>
    <property type="match status" value="1"/>
</dbReference>
<dbReference type="PANTHER" id="PTHR13234">
    <property type="entry name" value="GAMMA-INTERFERON INDUCIBLE LYSOSOMAL THIOL REDUCTASE GILT"/>
    <property type="match status" value="1"/>
</dbReference>
<protein>
    <recommendedName>
        <fullName evidence="10">Gamma interferon inducible lysosomal thiol reductase GILT</fullName>
    </recommendedName>
</protein>
<keyword evidence="3" id="KW-0964">Secreted</keyword>
<dbReference type="GO" id="GO:0005576">
    <property type="term" value="C:extracellular region"/>
    <property type="evidence" value="ECO:0007669"/>
    <property type="project" value="UniProtKB-SubCell"/>
</dbReference>
<keyword evidence="4" id="KW-0732">Signal</keyword>
<evidence type="ECO:0000313" key="8">
    <source>
        <dbReference type="EMBL" id="CAF9911334.1"/>
    </source>
</evidence>
<feature type="compositionally biased region" description="Low complexity" evidence="6">
    <location>
        <begin position="95"/>
        <end position="108"/>
    </location>
</feature>
<comment type="similarity">
    <text evidence="2">Belongs to the GILT family.</text>
</comment>
<keyword evidence="5" id="KW-0325">Glycoprotein</keyword>
<dbReference type="EMBL" id="CAJPDQ010000006">
    <property type="protein sequence ID" value="CAF9911334.1"/>
    <property type="molecule type" value="Genomic_DNA"/>
</dbReference>
<dbReference type="GO" id="GO:0016671">
    <property type="term" value="F:oxidoreductase activity, acting on a sulfur group of donors, disulfide as acceptor"/>
    <property type="evidence" value="ECO:0007669"/>
    <property type="project" value="InterPro"/>
</dbReference>
<dbReference type="Proteomes" id="UP000664169">
    <property type="component" value="Unassembled WGS sequence"/>
</dbReference>
<dbReference type="InterPro" id="IPR004911">
    <property type="entry name" value="Interferon-induced_GILT"/>
</dbReference>